<dbReference type="PANTHER" id="PTHR30619:SF1">
    <property type="entry name" value="RECOMBINATION PROTEIN 2"/>
    <property type="match status" value="1"/>
</dbReference>
<name>A0ABW8IAV6_9BACI</name>
<reference evidence="4 5" key="1">
    <citation type="submission" date="2023-07" db="EMBL/GenBank/DDBJ databases">
        <title>Bacillus lucianemedeirus sp. nov, a new species isolated from an immunobiological production facility.</title>
        <authorList>
            <person name="Costa L.V."/>
            <person name="Miranda R.V.S.L."/>
            <person name="Brandao M.L.L."/>
            <person name="Reis C.M.F."/>
            <person name="Frazao A.M."/>
            <person name="Cruz F.V."/>
            <person name="Baio P.V.P."/>
            <person name="Veras J.F.C."/>
            <person name="Ramos J.N."/>
            <person name="Vieira V."/>
        </authorList>
    </citation>
    <scope>NUCLEOTIDE SEQUENCE [LARGE SCALE GENOMIC DNA]</scope>
    <source>
        <strain evidence="4 5">B190/17</strain>
    </source>
</reference>
<dbReference type="Gene3D" id="3.60.15.10">
    <property type="entry name" value="Ribonuclease Z/Hydroxyacylglutathione hydrolase-like"/>
    <property type="match status" value="1"/>
</dbReference>
<evidence type="ECO:0000256" key="2">
    <source>
        <dbReference type="SAM" id="SignalP"/>
    </source>
</evidence>
<dbReference type="SUPFAM" id="SSF56281">
    <property type="entry name" value="Metallo-hydrolase/oxidoreductase"/>
    <property type="match status" value="1"/>
</dbReference>
<dbReference type="Proteomes" id="UP001619911">
    <property type="component" value="Unassembled WGS sequence"/>
</dbReference>
<dbReference type="EMBL" id="JAUIYO010000013">
    <property type="protein sequence ID" value="MFK2826637.1"/>
    <property type="molecule type" value="Genomic_DNA"/>
</dbReference>
<dbReference type="Pfam" id="PF00395">
    <property type="entry name" value="SLH"/>
    <property type="match status" value="3"/>
</dbReference>
<dbReference type="InterPro" id="IPR035681">
    <property type="entry name" value="ComA-like_MBL"/>
</dbReference>
<evidence type="ECO:0000313" key="5">
    <source>
        <dbReference type="Proteomes" id="UP001619911"/>
    </source>
</evidence>
<evidence type="ECO:0000256" key="1">
    <source>
        <dbReference type="ARBA" id="ARBA00022729"/>
    </source>
</evidence>
<evidence type="ECO:0000313" key="4">
    <source>
        <dbReference type="EMBL" id="MFK2826637.1"/>
    </source>
</evidence>
<dbReference type="PROSITE" id="PS51272">
    <property type="entry name" value="SLH"/>
    <property type="match status" value="3"/>
</dbReference>
<dbReference type="Pfam" id="PF00753">
    <property type="entry name" value="Lactamase_B"/>
    <property type="match status" value="1"/>
</dbReference>
<dbReference type="InterPro" id="IPR001119">
    <property type="entry name" value="SLH_dom"/>
</dbReference>
<feature type="domain" description="SLH" evidence="3">
    <location>
        <begin position="83"/>
        <end position="146"/>
    </location>
</feature>
<feature type="chain" id="PRO_5046127620" evidence="2">
    <location>
        <begin position="25"/>
        <end position="474"/>
    </location>
</feature>
<keyword evidence="5" id="KW-1185">Reference proteome</keyword>
<keyword evidence="1 2" id="KW-0732">Signal</keyword>
<dbReference type="PANTHER" id="PTHR30619">
    <property type="entry name" value="DNA INTERNALIZATION/COMPETENCE PROTEIN COMEC/REC2"/>
    <property type="match status" value="1"/>
</dbReference>
<sequence length="474" mass="51937">MKKAFIMFFSFILSFSLLTPPAKAAQFTDVTTTNRFYQEILFLAGNGVISGFPNGKFKPGQEVTRAAAAIIIGKALNLDGQKRNTQFKDVNAGNMASGYIASAVEKGIVSGFPDGTFRPNEFVTRGQMAILLSKAFDLTTEEDVHFSDVTPLVTAYPYIKKLTAAGIASGYEDHTYKPNLILRRDQFAAFMARALNPAFIPGNKVSDFTVNFLNVGQGDAVFIEFPNGQTMLIDAGPSEEAIRRELASLEVNTIDIFVATHPGDEHIGGADYVIHEMNVEKIFDSGMPGVTKEYKEYSEAAKAKKLKLKEVHTGSRLSPDDQVNVTVLHADSRSSAGDDGSIVIHMTYGDISYLFASEIGTSVENQLMSTSDIQADILKVSKRGTSQAFIEAVDPLIAVLSTDHSTDNAAAEIRQRLETYGTQILSTVEGTIMTTSSQESFYLYQKNPHEPSELPFSKLSTPPLEERSNFYFKK</sequence>
<protein>
    <submittedName>
        <fullName evidence="4">S-layer homology domain-containing protein</fullName>
    </submittedName>
</protein>
<evidence type="ECO:0000259" key="3">
    <source>
        <dbReference type="PROSITE" id="PS51272"/>
    </source>
</evidence>
<feature type="domain" description="SLH" evidence="3">
    <location>
        <begin position="147"/>
        <end position="205"/>
    </location>
</feature>
<feature type="signal peptide" evidence="2">
    <location>
        <begin position="1"/>
        <end position="24"/>
    </location>
</feature>
<organism evidence="4 5">
    <name type="scientific">Bacillus lumedeiriae</name>
    <dbReference type="NCBI Taxonomy" id="3058829"/>
    <lineage>
        <taxon>Bacteria</taxon>
        <taxon>Bacillati</taxon>
        <taxon>Bacillota</taxon>
        <taxon>Bacilli</taxon>
        <taxon>Bacillales</taxon>
        <taxon>Bacillaceae</taxon>
        <taxon>Bacillus</taxon>
    </lineage>
</organism>
<comment type="caution">
    <text evidence="4">The sequence shown here is derived from an EMBL/GenBank/DDBJ whole genome shotgun (WGS) entry which is preliminary data.</text>
</comment>
<dbReference type="InterPro" id="IPR001279">
    <property type="entry name" value="Metallo-B-lactamas"/>
</dbReference>
<dbReference type="InterPro" id="IPR036866">
    <property type="entry name" value="RibonucZ/Hydroxyglut_hydro"/>
</dbReference>
<dbReference type="RefSeq" id="WP_404318154.1">
    <property type="nucleotide sequence ID" value="NZ_JAUIYO010000013.1"/>
</dbReference>
<dbReference type="CDD" id="cd07731">
    <property type="entry name" value="ComA-like_MBL-fold"/>
    <property type="match status" value="1"/>
</dbReference>
<accession>A0ABW8IAV6</accession>
<dbReference type="InterPro" id="IPR052159">
    <property type="entry name" value="Competence_DNA_uptake"/>
</dbReference>
<gene>
    <name evidence="4" type="ORF">QYG89_13355</name>
</gene>
<feature type="domain" description="SLH" evidence="3">
    <location>
        <begin position="23"/>
        <end position="82"/>
    </location>
</feature>
<proteinExistence type="predicted"/>